<evidence type="ECO:0000256" key="1">
    <source>
        <dbReference type="SAM" id="MobiDB-lite"/>
    </source>
</evidence>
<dbReference type="AlphaFoldDB" id="U4UEC9"/>
<evidence type="ECO:0000256" key="2">
    <source>
        <dbReference type="SAM" id="SignalP"/>
    </source>
</evidence>
<dbReference type="EMBL" id="KB632126">
    <property type="protein sequence ID" value="ERL88946.1"/>
    <property type="molecule type" value="Genomic_DNA"/>
</dbReference>
<sequence length="212" mass="22926">MMIFGAVLAICCLQAAKAEPSNWGSSSNQQLEGVPDLETYAKITYPKYDILDLGEYSKGHLPGDEIKVTKESKLTIPQPYPVKIPIPQPYPVHIDKPYPVHETKIVKVPVPVPQIVEKKVPYPVEVPKPYPVEVHSNGGNGGGYEGHQAVESSGYGVQEEHLQLPSNEGYEGGIGGGSFNPYESKALEESAPNAESGGWQPLGGDNGQGYHY</sequence>
<feature type="signal peptide" evidence="2">
    <location>
        <begin position="1"/>
        <end position="18"/>
    </location>
</feature>
<feature type="region of interest" description="Disordered" evidence="1">
    <location>
        <begin position="166"/>
        <end position="212"/>
    </location>
</feature>
<protein>
    <recommendedName>
        <fullName evidence="5">DUF4794 domain-containing protein</fullName>
    </recommendedName>
</protein>
<gene>
    <name evidence="3" type="ORF">D910_06324</name>
</gene>
<feature type="compositionally biased region" description="Gly residues" evidence="1">
    <location>
        <begin position="200"/>
        <end position="212"/>
    </location>
</feature>
<keyword evidence="2" id="KW-0732">Signal</keyword>
<name>U4UEC9_DENPD</name>
<evidence type="ECO:0000313" key="3">
    <source>
        <dbReference type="EMBL" id="ERL88946.1"/>
    </source>
</evidence>
<proteinExistence type="predicted"/>
<dbReference type="Proteomes" id="UP000030742">
    <property type="component" value="Unassembled WGS sequence"/>
</dbReference>
<feature type="chain" id="PRO_5004656508" description="DUF4794 domain-containing protein" evidence="2">
    <location>
        <begin position="19"/>
        <end position="212"/>
    </location>
</feature>
<dbReference type="STRING" id="77166.U4UEC9"/>
<reference evidence="3 4" key="1">
    <citation type="journal article" date="2013" name="Genome Biol.">
        <title>Draft genome of the mountain pine beetle, Dendroctonus ponderosae Hopkins, a major forest pest.</title>
        <authorList>
            <person name="Keeling C.I."/>
            <person name="Yuen M.M."/>
            <person name="Liao N.Y."/>
            <person name="Docking T.R."/>
            <person name="Chan S.K."/>
            <person name="Taylor G.A."/>
            <person name="Palmquist D.L."/>
            <person name="Jackman S.D."/>
            <person name="Nguyen A."/>
            <person name="Li M."/>
            <person name="Henderson H."/>
            <person name="Janes J.K."/>
            <person name="Zhao Y."/>
            <person name="Pandoh P."/>
            <person name="Moore R."/>
            <person name="Sperling F.A."/>
            <person name="Huber D.P."/>
            <person name="Birol I."/>
            <person name="Jones S.J."/>
            <person name="Bohlmann J."/>
        </authorList>
    </citation>
    <scope>NUCLEOTIDE SEQUENCE</scope>
</reference>
<accession>U4UEC9</accession>
<evidence type="ECO:0000313" key="4">
    <source>
        <dbReference type="Proteomes" id="UP000030742"/>
    </source>
</evidence>
<dbReference type="OrthoDB" id="6620433at2759"/>
<organism evidence="3 4">
    <name type="scientific">Dendroctonus ponderosae</name>
    <name type="common">Mountain pine beetle</name>
    <dbReference type="NCBI Taxonomy" id="77166"/>
    <lineage>
        <taxon>Eukaryota</taxon>
        <taxon>Metazoa</taxon>
        <taxon>Ecdysozoa</taxon>
        <taxon>Arthropoda</taxon>
        <taxon>Hexapoda</taxon>
        <taxon>Insecta</taxon>
        <taxon>Pterygota</taxon>
        <taxon>Neoptera</taxon>
        <taxon>Endopterygota</taxon>
        <taxon>Coleoptera</taxon>
        <taxon>Polyphaga</taxon>
        <taxon>Cucujiformia</taxon>
        <taxon>Curculionidae</taxon>
        <taxon>Scolytinae</taxon>
        <taxon>Dendroctonus</taxon>
    </lineage>
</organism>
<evidence type="ECO:0008006" key="5">
    <source>
        <dbReference type="Google" id="ProtNLM"/>
    </source>
</evidence>